<keyword evidence="8" id="KW-0695">RNA-directed DNA polymerase</keyword>
<dbReference type="Pfam" id="PF00665">
    <property type="entry name" value="rve"/>
    <property type="match status" value="1"/>
</dbReference>
<dbReference type="InterPro" id="IPR043502">
    <property type="entry name" value="DNA/RNA_pol_sf"/>
</dbReference>
<dbReference type="GO" id="GO:0003677">
    <property type="term" value="F:DNA binding"/>
    <property type="evidence" value="ECO:0007669"/>
    <property type="project" value="UniProtKB-KW"/>
</dbReference>
<reference evidence="15 16" key="1">
    <citation type="submission" date="2019-09" db="EMBL/GenBank/DDBJ databases">
        <title>Bird 10,000 Genomes (B10K) Project - Family phase.</title>
        <authorList>
            <person name="Zhang G."/>
        </authorList>
    </citation>
    <scope>NUCLEOTIDE SEQUENCE [LARGE SCALE GENOMIC DNA]</scope>
    <source>
        <strain evidence="15">B10K-DU-002-01</strain>
        <tissue evidence="15">Muscle</tissue>
    </source>
</reference>
<dbReference type="PANTHER" id="PTHR41694">
    <property type="entry name" value="ENDOGENOUS RETROVIRUS GROUP K MEMBER POL PROTEIN"/>
    <property type="match status" value="1"/>
</dbReference>
<dbReference type="GO" id="GO:0035613">
    <property type="term" value="F:RNA stem-loop binding"/>
    <property type="evidence" value="ECO:0007669"/>
    <property type="project" value="TreeGrafter"/>
</dbReference>
<keyword evidence="9" id="KW-0238">DNA-binding</keyword>
<gene>
    <name evidence="15" type="primary">Hervk</name>
    <name evidence="15" type="ORF">ILLCLE_R12959</name>
</gene>
<dbReference type="Pfam" id="PF00075">
    <property type="entry name" value="RNase_H"/>
    <property type="match status" value="1"/>
</dbReference>
<dbReference type="Gene3D" id="1.10.10.200">
    <property type="match status" value="1"/>
</dbReference>
<dbReference type="InterPro" id="IPR036397">
    <property type="entry name" value="RNaseH_sf"/>
</dbReference>
<dbReference type="EMBL" id="VXBB01017635">
    <property type="protein sequence ID" value="NXM61281.1"/>
    <property type="molecule type" value="Genomic_DNA"/>
</dbReference>
<dbReference type="InterPro" id="IPR043128">
    <property type="entry name" value="Rev_trsase/Diguanyl_cyclase"/>
</dbReference>
<dbReference type="GO" id="GO:0015074">
    <property type="term" value="P:DNA integration"/>
    <property type="evidence" value="ECO:0007669"/>
    <property type="project" value="InterPro"/>
</dbReference>
<dbReference type="InterPro" id="IPR002156">
    <property type="entry name" value="RNaseH_domain"/>
</dbReference>
<organism evidence="15 16">
    <name type="scientific">Illadopsis cleaveri</name>
    <name type="common">blackcap illadopsis</name>
    <dbReference type="NCBI Taxonomy" id="201329"/>
    <lineage>
        <taxon>Eukaryota</taxon>
        <taxon>Metazoa</taxon>
        <taxon>Chordata</taxon>
        <taxon>Craniata</taxon>
        <taxon>Vertebrata</taxon>
        <taxon>Euteleostomi</taxon>
        <taxon>Archelosauria</taxon>
        <taxon>Archosauria</taxon>
        <taxon>Dinosauria</taxon>
        <taxon>Saurischia</taxon>
        <taxon>Theropoda</taxon>
        <taxon>Coelurosauria</taxon>
        <taxon>Aves</taxon>
        <taxon>Neognathae</taxon>
        <taxon>Neoaves</taxon>
        <taxon>Telluraves</taxon>
        <taxon>Australaves</taxon>
        <taxon>Passeriformes</taxon>
        <taxon>Sylvioidea</taxon>
        <taxon>Timaliidae</taxon>
        <taxon>Illadopsis</taxon>
    </lineage>
</organism>
<evidence type="ECO:0000256" key="8">
    <source>
        <dbReference type="ARBA" id="ARBA00022918"/>
    </source>
</evidence>
<dbReference type="InterPro" id="IPR001584">
    <property type="entry name" value="Integrase_cat-core"/>
</dbReference>
<keyword evidence="10" id="KW-0862">Zinc</keyword>
<comment type="similarity">
    <text evidence="1">Belongs to the beta type-B retroviral polymerase family. HERV class-II K(HML-2) pol subfamily.</text>
</comment>
<dbReference type="PANTHER" id="PTHR41694:SF3">
    <property type="entry name" value="RNA-DIRECTED DNA POLYMERASE-RELATED"/>
    <property type="match status" value="1"/>
</dbReference>
<evidence type="ECO:0000256" key="10">
    <source>
        <dbReference type="PROSITE-ProRule" id="PRU00450"/>
    </source>
</evidence>
<keyword evidence="2" id="KW-0808">Transferase</keyword>
<evidence type="ECO:0000256" key="6">
    <source>
        <dbReference type="ARBA" id="ARBA00022759"/>
    </source>
</evidence>
<dbReference type="Proteomes" id="UP000534634">
    <property type="component" value="Unassembled WGS sequence"/>
</dbReference>
<feature type="non-terminal residue" evidence="15">
    <location>
        <position position="619"/>
    </location>
</feature>
<dbReference type="GO" id="GO:0008270">
    <property type="term" value="F:zinc ion binding"/>
    <property type="evidence" value="ECO:0007669"/>
    <property type="project" value="UniProtKB-KW"/>
</dbReference>
<dbReference type="AlphaFoldDB" id="A0A7L1C7H3"/>
<keyword evidence="7" id="KW-0378">Hydrolase</keyword>
<dbReference type="Gene3D" id="3.30.420.10">
    <property type="entry name" value="Ribonuclease H-like superfamily/Ribonuclease H"/>
    <property type="match status" value="2"/>
</dbReference>
<evidence type="ECO:0000259" key="12">
    <source>
        <dbReference type="PROSITE" id="PS50878"/>
    </source>
</evidence>
<dbReference type="GO" id="GO:0003964">
    <property type="term" value="F:RNA-directed DNA polymerase activity"/>
    <property type="evidence" value="ECO:0007669"/>
    <property type="project" value="UniProtKB-KW"/>
</dbReference>
<keyword evidence="5" id="KW-0479">Metal-binding</keyword>
<evidence type="ECO:0000256" key="7">
    <source>
        <dbReference type="ARBA" id="ARBA00022801"/>
    </source>
</evidence>
<dbReference type="SUPFAM" id="SSF46919">
    <property type="entry name" value="N-terminal Zn binding domain of HIV integrase"/>
    <property type="match status" value="1"/>
</dbReference>
<protein>
    <submittedName>
        <fullName evidence="15">PO113 protein</fullName>
    </submittedName>
</protein>
<name>A0A7L1C7H3_9PASS</name>
<evidence type="ECO:0000256" key="5">
    <source>
        <dbReference type="ARBA" id="ARBA00022723"/>
    </source>
</evidence>
<keyword evidence="3" id="KW-0548">Nucleotidyltransferase</keyword>
<dbReference type="InterPro" id="IPR012337">
    <property type="entry name" value="RNaseH-like_sf"/>
</dbReference>
<dbReference type="PROSITE" id="PS50876">
    <property type="entry name" value="ZF_INTEGRASE"/>
    <property type="match status" value="1"/>
</dbReference>
<evidence type="ECO:0000256" key="2">
    <source>
        <dbReference type="ARBA" id="ARBA00022679"/>
    </source>
</evidence>
<dbReference type="Pfam" id="PF00078">
    <property type="entry name" value="RVT_1"/>
    <property type="match status" value="1"/>
</dbReference>
<feature type="domain" description="Integrase-type" evidence="11">
    <location>
        <begin position="447"/>
        <end position="488"/>
    </location>
</feature>
<evidence type="ECO:0000259" key="13">
    <source>
        <dbReference type="PROSITE" id="PS50879"/>
    </source>
</evidence>
<evidence type="ECO:0000256" key="3">
    <source>
        <dbReference type="ARBA" id="ARBA00022695"/>
    </source>
</evidence>
<evidence type="ECO:0000256" key="1">
    <source>
        <dbReference type="ARBA" id="ARBA00010879"/>
    </source>
</evidence>
<evidence type="ECO:0000313" key="16">
    <source>
        <dbReference type="Proteomes" id="UP000534634"/>
    </source>
</evidence>
<dbReference type="SUPFAM" id="SSF56672">
    <property type="entry name" value="DNA/RNA polymerases"/>
    <property type="match status" value="1"/>
</dbReference>
<evidence type="ECO:0000256" key="4">
    <source>
        <dbReference type="ARBA" id="ARBA00022722"/>
    </source>
</evidence>
<dbReference type="SUPFAM" id="SSF53098">
    <property type="entry name" value="Ribonuclease H-like"/>
    <property type="match status" value="2"/>
</dbReference>
<feature type="domain" description="Reverse transcriptase" evidence="12">
    <location>
        <begin position="1"/>
        <end position="94"/>
    </location>
</feature>
<dbReference type="InterPro" id="IPR003308">
    <property type="entry name" value="Integrase_Zn-bd_dom_N"/>
</dbReference>
<feature type="domain" description="RNase H type-1" evidence="13">
    <location>
        <begin position="304"/>
        <end position="442"/>
    </location>
</feature>
<dbReference type="Gene3D" id="3.30.70.270">
    <property type="match status" value="2"/>
</dbReference>
<keyword evidence="4" id="KW-0540">Nuclease</keyword>
<proteinExistence type="inferred from homology"/>
<keyword evidence="16" id="KW-1185">Reference proteome</keyword>
<comment type="caution">
    <text evidence="15">The sequence shown here is derived from an EMBL/GenBank/DDBJ whole genome shotgun (WGS) entry which is preliminary data.</text>
</comment>
<evidence type="ECO:0000259" key="11">
    <source>
        <dbReference type="PROSITE" id="PS50876"/>
    </source>
</evidence>
<dbReference type="InterPro" id="IPR000477">
    <property type="entry name" value="RT_dom"/>
</dbReference>
<dbReference type="InterPro" id="IPR017856">
    <property type="entry name" value="Integrase-like_N"/>
</dbReference>
<dbReference type="PROSITE" id="PS50879">
    <property type="entry name" value="RNASE_H_1"/>
    <property type="match status" value="1"/>
</dbReference>
<evidence type="ECO:0000313" key="15">
    <source>
        <dbReference type="EMBL" id="NXM61281.1"/>
    </source>
</evidence>
<dbReference type="PROSITE" id="PS50994">
    <property type="entry name" value="INTEGRASE"/>
    <property type="match status" value="1"/>
</dbReference>
<dbReference type="Pfam" id="PF02022">
    <property type="entry name" value="Integrase_Zn"/>
    <property type="match status" value="1"/>
</dbReference>
<dbReference type="GO" id="GO:0004523">
    <property type="term" value="F:RNA-DNA hybrid ribonuclease activity"/>
    <property type="evidence" value="ECO:0007669"/>
    <property type="project" value="InterPro"/>
</dbReference>
<dbReference type="InterPro" id="IPR010661">
    <property type="entry name" value="RVT_thumb"/>
</dbReference>
<feature type="domain" description="Integrase catalytic" evidence="14">
    <location>
        <begin position="497"/>
        <end position="619"/>
    </location>
</feature>
<dbReference type="PROSITE" id="PS50878">
    <property type="entry name" value="RT_POL"/>
    <property type="match status" value="1"/>
</dbReference>
<keyword evidence="6" id="KW-0255">Endonuclease</keyword>
<sequence>PLKRYHWLVLPQGMKNSPTICQWYVAGLLSPMRTAFLDAVILHYMDDILVCARDEAELKTVLQATMKTITDAGFEIQPDKVQLTSPWKYLGLRVFEQTITPQEIVINTHPRTLNEMQQLCGSINWVRPLLGITSEDLAPLFNLLKGDSALNSPRQLTAEAKTSIQVVQEALSARQAHQYDPCLQFRYAILGSVPHLHGLIFQWDSKLKDSLIILEWVFNHAQPTKTTTTPQEAIASLIRKGCDFSCIYVPLATAEELEFLLQRNDSLQFALDSYPGTISIHYPGHKLFKANFNLIPKFVQSKTPLEAVTVFTDGSGSSHKSVMTWKDPRTQKWESDVRVVEGSPQVAELAAVIRAFQKFKDQPFNLVTDSAYVAGVAMRAEHSILREVSNKNLYLLLSKLVFFISHRKQPFHVMHVRSHTDLPGAIVEGNRRADMLAMAIQTANVPDTFQQAKLSHQFFHQNTHALSHMFHLTREQAKAIVASCPQCQSYQVPFLDSGVNPRGLNSNEIWQTDVTHYQAFGCQKYIHVSVDTFSGAIFASAHAGENATFVKRHFYLAFASLGVPKQIKTDNGPAYTSKHLRSFFQDWGIQHTTGIPHSPTGQSVVERTHQTLKRVLDQQ</sequence>
<feature type="non-terminal residue" evidence="15">
    <location>
        <position position="1"/>
    </location>
</feature>
<accession>A0A7L1C7H3</accession>
<keyword evidence="10" id="KW-0863">Zinc-finger</keyword>
<dbReference type="Pfam" id="PF06817">
    <property type="entry name" value="RVT_thumb"/>
    <property type="match status" value="1"/>
</dbReference>
<evidence type="ECO:0000256" key="9">
    <source>
        <dbReference type="ARBA" id="ARBA00023125"/>
    </source>
</evidence>
<evidence type="ECO:0000259" key="14">
    <source>
        <dbReference type="PROSITE" id="PS50994"/>
    </source>
</evidence>